<dbReference type="GO" id="GO:0009036">
    <property type="term" value="F:type II site-specific deoxyribonuclease activity"/>
    <property type="evidence" value="ECO:0007669"/>
    <property type="project" value="UniProtKB-UniRule"/>
</dbReference>
<evidence type="ECO:0000259" key="2">
    <source>
        <dbReference type="Pfam" id="PF04556"/>
    </source>
</evidence>
<keyword evidence="1" id="KW-0540">Nuclease</keyword>
<accession>A0A0B4S224</accession>
<comment type="similarity">
    <text evidence="1">Belongs to the DpnII type II restriction endonuclease family.</text>
</comment>
<gene>
    <name evidence="3" type="ORF">NW74_05605</name>
</gene>
<dbReference type="RefSeq" id="WP_041954334.1">
    <property type="nucleotide sequence ID" value="NZ_CP009761.1"/>
</dbReference>
<dbReference type="GO" id="GO:0003677">
    <property type="term" value="F:DNA binding"/>
    <property type="evidence" value="ECO:0007669"/>
    <property type="project" value="UniProtKB-UniRule"/>
</dbReference>
<dbReference type="EC" id="3.1.21.4" evidence="1"/>
<dbReference type="Pfam" id="PF04556">
    <property type="entry name" value="DpnII"/>
    <property type="match status" value="1"/>
</dbReference>
<organism evidence="3 4">
    <name type="scientific">Parvimonas micra</name>
    <dbReference type="NCBI Taxonomy" id="33033"/>
    <lineage>
        <taxon>Bacteria</taxon>
        <taxon>Bacillati</taxon>
        <taxon>Bacillota</taxon>
        <taxon>Tissierellia</taxon>
        <taxon>Tissierellales</taxon>
        <taxon>Peptoniphilaceae</taxon>
        <taxon>Parvimonas</taxon>
    </lineage>
</organism>
<keyword evidence="1" id="KW-0378">Hydrolase</keyword>
<dbReference type="REBASE" id="99525">
    <property type="entry name" value="Pmi1535ORF5600P"/>
</dbReference>
<evidence type="ECO:0000256" key="1">
    <source>
        <dbReference type="PIRNR" id="PIRNR016080"/>
    </source>
</evidence>
<protein>
    <recommendedName>
        <fullName evidence="1">Type-2 restriction enzyme</fullName>
        <ecNumber evidence="1">3.1.21.4</ecNumber>
    </recommendedName>
</protein>
<evidence type="ECO:0000313" key="4">
    <source>
        <dbReference type="Proteomes" id="UP000031386"/>
    </source>
</evidence>
<name>A0A0B4S224_9FIRM</name>
<dbReference type="PIRSF" id="PIRSF016080">
    <property type="entry name" value="Restrict_endonuc_II_DpmII"/>
    <property type="match status" value="1"/>
</dbReference>
<evidence type="ECO:0000313" key="3">
    <source>
        <dbReference type="EMBL" id="AIZ36848.1"/>
    </source>
</evidence>
<dbReference type="InterPro" id="IPR021191">
    <property type="entry name" value="Restrct_endonuc_II_DpnII"/>
</dbReference>
<dbReference type="Proteomes" id="UP000031386">
    <property type="component" value="Chromosome"/>
</dbReference>
<dbReference type="GO" id="GO:0009307">
    <property type="term" value="P:DNA restriction-modification system"/>
    <property type="evidence" value="ECO:0007669"/>
    <property type="project" value="UniProtKB-UniRule"/>
</dbReference>
<feature type="domain" description="Restriction endonuclease type II DpnII-like" evidence="2">
    <location>
        <begin position="4"/>
        <end position="283"/>
    </location>
</feature>
<comment type="function">
    <text evidence="1">A P subtype restriction enzyme that recognizes the double-stranded unmethylated sequence 5'-GATC-3'.</text>
</comment>
<comment type="catalytic activity">
    <reaction evidence="1">
        <text>Endonucleolytic cleavage of DNA to give specific double-stranded fragments with terminal 5'-phosphates.</text>
        <dbReference type="EC" id="3.1.21.4"/>
    </reaction>
</comment>
<reference evidence="3 4" key="1">
    <citation type="submission" date="2014-10" db="EMBL/GenBank/DDBJ databases">
        <title>Complete genome sequence of Parvimonas micra KCOM 1535 (= ChDC B708).</title>
        <authorList>
            <person name="Kook J.-K."/>
            <person name="Park S.-N."/>
            <person name="Lim Y.K."/>
            <person name="Roh H."/>
        </authorList>
    </citation>
    <scope>NUCLEOTIDE SEQUENCE [LARGE SCALE GENOMIC DNA]</scope>
    <source>
        <strain evidence="4">KCOM 1535 / ChDC B708</strain>
    </source>
</reference>
<keyword evidence="4" id="KW-1185">Reference proteome</keyword>
<dbReference type="InterPro" id="IPR007637">
    <property type="entry name" value="Restrct_endonuc_II_DpnII-like"/>
</dbReference>
<dbReference type="STRING" id="33033.NW74_05605"/>
<keyword evidence="1" id="KW-0680">Restriction system</keyword>
<proteinExistence type="inferred from homology"/>
<dbReference type="KEGG" id="pmic:NW74_05605"/>
<dbReference type="AlphaFoldDB" id="A0A0B4S224"/>
<dbReference type="OrthoDB" id="9771872at2"/>
<sequence length="286" mass="33702">MKRNFKEWISSFRPNIVDYSYYTDFKKVYKNVDELKVELNILNSLIGSKNIESDFENLLRKYPEVLRCIPILIAVRKKEIYAVDEFGEFNYSFKKTNLPIEQYSMFMRKTGLFDLIQNHIITNLVDYVTGVETGLDSNARKNRVGHVMENLVEKYIINAGFIKDINYFKEMYISDITKRWNIDLSSISNTGKTEKRFDFVVKTEDMIYVIETNFYSSGGSKLNETARSYKNIAIESNNIKGLKFIWFTDGKGWESARHNLEETFDIMEHLYNLNDLENNVIKEIFV</sequence>
<keyword evidence="1 3" id="KW-0255">Endonuclease</keyword>
<dbReference type="EMBL" id="CP009761">
    <property type="protein sequence ID" value="AIZ36848.1"/>
    <property type="molecule type" value="Genomic_DNA"/>
</dbReference>